<sequence length="24" mass="3116">MTHEYYRNNIYILINIELSYFYNK</sequence>
<proteinExistence type="predicted"/>
<evidence type="ECO:0000313" key="1">
    <source>
        <dbReference type="EMBL" id="CDW19322.1"/>
    </source>
</evidence>
<dbReference type="AlphaFoldDB" id="A0A0K2T149"/>
<reference evidence="1" key="1">
    <citation type="submission" date="2014-05" db="EMBL/GenBank/DDBJ databases">
        <authorList>
            <person name="Chronopoulou M."/>
        </authorList>
    </citation>
    <scope>NUCLEOTIDE SEQUENCE</scope>
    <source>
        <tissue evidence="1">Whole organism</tissue>
    </source>
</reference>
<protein>
    <submittedName>
        <fullName evidence="1">Uncharacterized protein</fullName>
    </submittedName>
</protein>
<dbReference type="EMBL" id="HACA01001961">
    <property type="protein sequence ID" value="CDW19322.1"/>
    <property type="molecule type" value="Transcribed_RNA"/>
</dbReference>
<accession>A0A0K2T149</accession>
<name>A0A0K2T149_LEPSM</name>
<organism evidence="1">
    <name type="scientific">Lepeophtheirus salmonis</name>
    <name type="common">Salmon louse</name>
    <name type="synonym">Caligus salmonis</name>
    <dbReference type="NCBI Taxonomy" id="72036"/>
    <lineage>
        <taxon>Eukaryota</taxon>
        <taxon>Metazoa</taxon>
        <taxon>Ecdysozoa</taxon>
        <taxon>Arthropoda</taxon>
        <taxon>Crustacea</taxon>
        <taxon>Multicrustacea</taxon>
        <taxon>Hexanauplia</taxon>
        <taxon>Copepoda</taxon>
        <taxon>Siphonostomatoida</taxon>
        <taxon>Caligidae</taxon>
        <taxon>Lepeophtheirus</taxon>
    </lineage>
</organism>